<dbReference type="EMBL" id="NWUJ01000013">
    <property type="protein sequence ID" value="PFH31766.1"/>
    <property type="molecule type" value="Genomic_DNA"/>
</dbReference>
<keyword evidence="1" id="KW-0472">Membrane</keyword>
<dbReference type="RefSeq" id="XP_029215775.1">
    <property type="nucleotide sequence ID" value="XM_029360960.1"/>
</dbReference>
<dbReference type="GeneID" id="40307318"/>
<keyword evidence="1" id="KW-1133">Transmembrane helix</keyword>
<reference evidence="2 3" key="1">
    <citation type="submission" date="2017-09" db="EMBL/GenBank/DDBJ databases">
        <title>Genome sequencing of Besnoitia besnoiti strain Bb-Ger1.</title>
        <authorList>
            <person name="Schares G."/>
            <person name="Venepally P."/>
            <person name="Lorenzi H.A."/>
        </authorList>
    </citation>
    <scope>NUCLEOTIDE SEQUENCE [LARGE SCALE GENOMIC DNA]</scope>
    <source>
        <strain evidence="2 3">Bb-Ger1</strain>
    </source>
</reference>
<dbReference type="SUPFAM" id="SSF49777">
    <property type="entry name" value="PEBP-like"/>
    <property type="match status" value="1"/>
</dbReference>
<comment type="caution">
    <text evidence="2">The sequence shown here is derived from an EMBL/GenBank/DDBJ whole genome shotgun (WGS) entry which is preliminary data.</text>
</comment>
<name>A0A2A9M791_BESBE</name>
<keyword evidence="3" id="KW-1185">Reference proteome</keyword>
<dbReference type="PANTHER" id="PTHR11362:SF82">
    <property type="entry name" value="PHOSPHATIDYLETHANOLAMINE-BINDING PROTEIN 4"/>
    <property type="match status" value="1"/>
</dbReference>
<dbReference type="Pfam" id="PF01161">
    <property type="entry name" value="PBP"/>
    <property type="match status" value="1"/>
</dbReference>
<dbReference type="OrthoDB" id="2506647at2759"/>
<dbReference type="InterPro" id="IPR008914">
    <property type="entry name" value="PEBP"/>
</dbReference>
<dbReference type="InterPro" id="IPR035810">
    <property type="entry name" value="PEBP_euk"/>
</dbReference>
<dbReference type="PANTHER" id="PTHR11362">
    <property type="entry name" value="PHOSPHATIDYLETHANOLAMINE-BINDING PROTEIN"/>
    <property type="match status" value="1"/>
</dbReference>
<gene>
    <name evidence="2" type="ORF">BESB_022580</name>
</gene>
<accession>A0A2A9M791</accession>
<keyword evidence="1" id="KW-0812">Transmembrane</keyword>
<evidence type="ECO:0000313" key="2">
    <source>
        <dbReference type="EMBL" id="PFH31766.1"/>
    </source>
</evidence>
<dbReference type="STRING" id="94643.A0A2A9M791"/>
<proteinExistence type="predicted"/>
<evidence type="ECO:0000256" key="1">
    <source>
        <dbReference type="SAM" id="Phobius"/>
    </source>
</evidence>
<dbReference type="KEGG" id="bbes:BESB_022580"/>
<sequence length="211" mass="22804">MERLRRDGGCAKLLLGFVLMSAPFFIYGFLLVQPADAMECEDLKRAGIIPDVLPAEACEALRIQVSIQFGSRTPTKGSAVPLREAEHCPSIRLSQGPAPGQHAFVFLTDPDAPSRGNPVAGEWAHWVASTEMLQIDSGSKTYLEYAPPSPPKGSGPHRYVALVYVGSKAMLTGIPSTSHRRQWGGLKHAHAAATENGLELVGVEWFTAELK</sequence>
<feature type="transmembrane region" description="Helical" evidence="1">
    <location>
        <begin position="12"/>
        <end position="32"/>
    </location>
</feature>
<dbReference type="InterPro" id="IPR036610">
    <property type="entry name" value="PEBP-like_sf"/>
</dbReference>
<dbReference type="AlphaFoldDB" id="A0A2A9M791"/>
<evidence type="ECO:0000313" key="3">
    <source>
        <dbReference type="Proteomes" id="UP000224006"/>
    </source>
</evidence>
<protein>
    <submittedName>
        <fullName evidence="2">Phosphatidylethanolamine-binding protein</fullName>
    </submittedName>
</protein>
<dbReference type="Proteomes" id="UP000224006">
    <property type="component" value="Chromosome XII"/>
</dbReference>
<dbReference type="VEuPathDB" id="ToxoDB:BESB_022580"/>
<dbReference type="Gene3D" id="3.90.280.10">
    <property type="entry name" value="PEBP-like"/>
    <property type="match status" value="1"/>
</dbReference>
<organism evidence="2 3">
    <name type="scientific">Besnoitia besnoiti</name>
    <name type="common">Apicomplexan protozoan</name>
    <dbReference type="NCBI Taxonomy" id="94643"/>
    <lineage>
        <taxon>Eukaryota</taxon>
        <taxon>Sar</taxon>
        <taxon>Alveolata</taxon>
        <taxon>Apicomplexa</taxon>
        <taxon>Conoidasida</taxon>
        <taxon>Coccidia</taxon>
        <taxon>Eucoccidiorida</taxon>
        <taxon>Eimeriorina</taxon>
        <taxon>Sarcocystidae</taxon>
        <taxon>Besnoitia</taxon>
    </lineage>
</organism>